<organism evidence="9 10">
    <name type="scientific">Teichococcus deserti</name>
    <dbReference type="NCBI Taxonomy" id="1817963"/>
    <lineage>
        <taxon>Bacteria</taxon>
        <taxon>Pseudomonadati</taxon>
        <taxon>Pseudomonadota</taxon>
        <taxon>Alphaproteobacteria</taxon>
        <taxon>Acetobacterales</taxon>
        <taxon>Roseomonadaceae</taxon>
        <taxon>Roseomonas</taxon>
    </lineage>
</organism>
<keyword evidence="3 7" id="KW-1003">Cell membrane</keyword>
<keyword evidence="10" id="KW-1185">Reference proteome</keyword>
<sequence length="221" mass="24029">MIDTALASLEAWIRVNAGWAGPVTFAIAFLESFPIVSILVPSTALLLGLGAMIGGGLLDPGPVLIGCILGGILGDAAGFWLARAVGPHRIRRRLPRNWRRPYAWATRLFLRFGWSAVFYGRFIGPLRAVTPLAAGVIRMGHWRFQSANILSAIVWAPVMIMPGSIGGWIASQIDKDEMPQAIALAAVLGIGGWLAWQRLAPMARAWIRTRFSTPALRRPVE</sequence>
<comment type="caution">
    <text evidence="9">The sequence shown here is derived from an EMBL/GenBank/DDBJ whole genome shotgun (WGS) entry which is preliminary data.</text>
</comment>
<keyword evidence="5 7" id="KW-1133">Transmembrane helix</keyword>
<dbReference type="InterPro" id="IPR032816">
    <property type="entry name" value="VTT_dom"/>
</dbReference>
<dbReference type="RefSeq" id="WP_076956044.1">
    <property type="nucleotide sequence ID" value="NZ_MLCO01000024.1"/>
</dbReference>
<evidence type="ECO:0000256" key="7">
    <source>
        <dbReference type="RuleBase" id="RU367016"/>
    </source>
</evidence>
<comment type="similarity">
    <text evidence="2 7">Belongs to the DedA family.</text>
</comment>
<evidence type="ECO:0000256" key="6">
    <source>
        <dbReference type="ARBA" id="ARBA00023136"/>
    </source>
</evidence>
<evidence type="ECO:0000256" key="4">
    <source>
        <dbReference type="ARBA" id="ARBA00022692"/>
    </source>
</evidence>
<reference evidence="9 10" key="1">
    <citation type="submission" date="2016-10" db="EMBL/GenBank/DDBJ databases">
        <title>Draft Genome sequence of Roseomonas sp. strain M3.</title>
        <authorList>
            <person name="Subhash Y."/>
            <person name="Lee S."/>
        </authorList>
    </citation>
    <scope>NUCLEOTIDE SEQUENCE [LARGE SCALE GENOMIC DNA]</scope>
    <source>
        <strain evidence="9 10">M3</strain>
    </source>
</reference>
<evidence type="ECO:0000313" key="10">
    <source>
        <dbReference type="Proteomes" id="UP000188879"/>
    </source>
</evidence>
<feature type="domain" description="VTT" evidence="8">
    <location>
        <begin position="40"/>
        <end position="164"/>
    </location>
</feature>
<dbReference type="EMBL" id="MLCO01000024">
    <property type="protein sequence ID" value="ONG57890.1"/>
    <property type="molecule type" value="Genomic_DNA"/>
</dbReference>
<gene>
    <name evidence="9" type="ORF">BKE38_03740</name>
</gene>
<evidence type="ECO:0000256" key="1">
    <source>
        <dbReference type="ARBA" id="ARBA00004651"/>
    </source>
</evidence>
<name>A0A1V2H8X2_9PROT</name>
<feature type="transmembrane region" description="Helical" evidence="7">
    <location>
        <begin position="149"/>
        <end position="169"/>
    </location>
</feature>
<keyword evidence="6 7" id="KW-0472">Membrane</keyword>
<dbReference type="PANTHER" id="PTHR30353:SF15">
    <property type="entry name" value="INNER MEMBRANE PROTEIN YABI"/>
    <property type="match status" value="1"/>
</dbReference>
<dbReference type="Pfam" id="PF09335">
    <property type="entry name" value="VTT_dom"/>
    <property type="match status" value="1"/>
</dbReference>
<dbReference type="GO" id="GO:0005886">
    <property type="term" value="C:plasma membrane"/>
    <property type="evidence" value="ECO:0007669"/>
    <property type="project" value="UniProtKB-SubCell"/>
</dbReference>
<protein>
    <submittedName>
        <fullName evidence="9">DedA family protein</fullName>
    </submittedName>
</protein>
<dbReference type="Proteomes" id="UP000188879">
    <property type="component" value="Unassembled WGS sequence"/>
</dbReference>
<dbReference type="InterPro" id="IPR032818">
    <property type="entry name" value="DedA-like"/>
</dbReference>
<proteinExistence type="inferred from homology"/>
<evidence type="ECO:0000256" key="3">
    <source>
        <dbReference type="ARBA" id="ARBA00022475"/>
    </source>
</evidence>
<evidence type="ECO:0000259" key="8">
    <source>
        <dbReference type="Pfam" id="PF09335"/>
    </source>
</evidence>
<feature type="transmembrane region" description="Helical" evidence="7">
    <location>
        <begin position="12"/>
        <end position="30"/>
    </location>
</feature>
<evidence type="ECO:0000313" key="9">
    <source>
        <dbReference type="EMBL" id="ONG57890.1"/>
    </source>
</evidence>
<comment type="subcellular location">
    <subcellularLocation>
        <location evidence="1 7">Cell membrane</location>
        <topology evidence="1 7">Multi-pass membrane protein</topology>
    </subcellularLocation>
</comment>
<accession>A0A1V2H8X2</accession>
<dbReference type="OrthoDB" id="9801622at2"/>
<dbReference type="AlphaFoldDB" id="A0A1V2H8X2"/>
<evidence type="ECO:0000256" key="2">
    <source>
        <dbReference type="ARBA" id="ARBA00010792"/>
    </source>
</evidence>
<feature type="transmembrane region" description="Helical" evidence="7">
    <location>
        <begin position="37"/>
        <end position="57"/>
    </location>
</feature>
<dbReference type="PANTHER" id="PTHR30353">
    <property type="entry name" value="INNER MEMBRANE PROTEIN DEDA-RELATED"/>
    <property type="match status" value="1"/>
</dbReference>
<feature type="transmembrane region" description="Helical" evidence="7">
    <location>
        <begin position="63"/>
        <end position="82"/>
    </location>
</feature>
<feature type="transmembrane region" description="Helical" evidence="7">
    <location>
        <begin position="181"/>
        <end position="199"/>
    </location>
</feature>
<keyword evidence="4 7" id="KW-0812">Transmembrane</keyword>
<evidence type="ECO:0000256" key="5">
    <source>
        <dbReference type="ARBA" id="ARBA00022989"/>
    </source>
</evidence>